<dbReference type="InterPro" id="IPR014729">
    <property type="entry name" value="Rossmann-like_a/b/a_fold"/>
</dbReference>
<evidence type="ECO:0000259" key="10">
    <source>
        <dbReference type="Pfam" id="PF00749"/>
    </source>
</evidence>
<dbReference type="Pfam" id="PF00749">
    <property type="entry name" value="tRNA-synt_1c"/>
    <property type="match status" value="1"/>
</dbReference>
<dbReference type="HAMAP" id="MF_00022">
    <property type="entry name" value="Glu_tRNA_synth_type1"/>
    <property type="match status" value="1"/>
</dbReference>
<dbReference type="GO" id="GO:0008270">
    <property type="term" value="F:zinc ion binding"/>
    <property type="evidence" value="ECO:0007669"/>
    <property type="project" value="InterPro"/>
</dbReference>
<reference evidence="12 13" key="1">
    <citation type="submission" date="2017-10" db="EMBL/GenBank/DDBJ databases">
        <title>A novel species of cold-tolerant Malassezia isolated from bats.</title>
        <authorList>
            <person name="Lorch J.M."/>
            <person name="Palmer J.M."/>
            <person name="Vanderwolf K.J."/>
            <person name="Schmidt K.Z."/>
            <person name="Verant M.L."/>
            <person name="Weller T.J."/>
            <person name="Blehert D.S."/>
        </authorList>
    </citation>
    <scope>NUCLEOTIDE SEQUENCE [LARGE SCALE GENOMIC DNA]</scope>
    <source>
        <strain evidence="12 13">NWHC:44797-103</strain>
    </source>
</reference>
<dbReference type="CDD" id="cd00808">
    <property type="entry name" value="GluRS_core"/>
    <property type="match status" value="1"/>
</dbReference>
<dbReference type="NCBIfam" id="TIGR00464">
    <property type="entry name" value="gltX_bact"/>
    <property type="match status" value="1"/>
</dbReference>
<evidence type="ECO:0000256" key="9">
    <source>
        <dbReference type="RuleBase" id="RU363037"/>
    </source>
</evidence>
<dbReference type="PANTHER" id="PTHR43311">
    <property type="entry name" value="GLUTAMATE--TRNA LIGASE"/>
    <property type="match status" value="1"/>
</dbReference>
<dbReference type="Gene3D" id="3.40.50.620">
    <property type="entry name" value="HUPs"/>
    <property type="match status" value="1"/>
</dbReference>
<evidence type="ECO:0000256" key="6">
    <source>
        <dbReference type="ARBA" id="ARBA00022917"/>
    </source>
</evidence>
<evidence type="ECO:0000256" key="8">
    <source>
        <dbReference type="ARBA" id="ARBA00030865"/>
    </source>
</evidence>
<gene>
    <name evidence="12" type="primary">MSE1</name>
    <name evidence="12" type="ORF">MVES_000652</name>
</gene>
<dbReference type="AlphaFoldDB" id="A0A2N1JGP6"/>
<evidence type="ECO:0000313" key="12">
    <source>
        <dbReference type="EMBL" id="PKI85727.1"/>
    </source>
</evidence>
<dbReference type="PANTHER" id="PTHR43311:SF2">
    <property type="entry name" value="GLUTAMATE--TRNA LIGASE, MITOCHONDRIAL-RELATED"/>
    <property type="match status" value="1"/>
</dbReference>
<dbReference type="EMBL" id="KZ454987">
    <property type="protein sequence ID" value="PKI85727.1"/>
    <property type="molecule type" value="Genomic_DNA"/>
</dbReference>
<dbReference type="InterPro" id="IPR001412">
    <property type="entry name" value="aa-tRNA-synth_I_CS"/>
</dbReference>
<keyword evidence="5 9" id="KW-0067">ATP-binding</keyword>
<protein>
    <recommendedName>
        <fullName evidence="2">glutamate--tRNA ligase</fullName>
        <ecNumber evidence="2">6.1.1.17</ecNumber>
    </recommendedName>
    <alternativeName>
        <fullName evidence="8">Glutamyl-tRNA synthetase</fullName>
    </alternativeName>
</protein>
<evidence type="ECO:0000256" key="1">
    <source>
        <dbReference type="ARBA" id="ARBA00007894"/>
    </source>
</evidence>
<feature type="domain" description="Glutamyl/glutaminyl-tRNA synthetase class Ib catalytic" evidence="10">
    <location>
        <begin position="8"/>
        <end position="328"/>
    </location>
</feature>
<dbReference type="Proteomes" id="UP000232875">
    <property type="component" value="Unassembled WGS sequence"/>
</dbReference>
<dbReference type="InterPro" id="IPR000924">
    <property type="entry name" value="Glu/Gln-tRNA-synth"/>
</dbReference>
<evidence type="ECO:0000256" key="4">
    <source>
        <dbReference type="ARBA" id="ARBA00022741"/>
    </source>
</evidence>
<accession>A0A2N1JGP6</accession>
<dbReference type="PROSITE" id="PS00178">
    <property type="entry name" value="AA_TRNA_LIGASE_I"/>
    <property type="match status" value="1"/>
</dbReference>
<dbReference type="InterPro" id="IPR033910">
    <property type="entry name" value="GluRS_core"/>
</dbReference>
<dbReference type="InterPro" id="IPR008925">
    <property type="entry name" value="aa_tRNA-synth_I_cd-bd_sf"/>
</dbReference>
<keyword evidence="7 9" id="KW-0030">Aminoacyl-tRNA synthetase</keyword>
<evidence type="ECO:0000256" key="2">
    <source>
        <dbReference type="ARBA" id="ARBA00012835"/>
    </source>
</evidence>
<evidence type="ECO:0000256" key="3">
    <source>
        <dbReference type="ARBA" id="ARBA00022598"/>
    </source>
</evidence>
<dbReference type="InterPro" id="IPR045462">
    <property type="entry name" value="aa-tRNA-synth_I_cd-bd"/>
</dbReference>
<evidence type="ECO:0000313" key="13">
    <source>
        <dbReference type="Proteomes" id="UP000232875"/>
    </source>
</evidence>
<evidence type="ECO:0000256" key="5">
    <source>
        <dbReference type="ARBA" id="ARBA00022840"/>
    </source>
</evidence>
<keyword evidence="3 9" id="KW-0436">Ligase</keyword>
<dbReference type="GO" id="GO:0006424">
    <property type="term" value="P:glutamyl-tRNA aminoacylation"/>
    <property type="evidence" value="ECO:0007669"/>
    <property type="project" value="InterPro"/>
</dbReference>
<dbReference type="SUPFAM" id="SSF48163">
    <property type="entry name" value="An anticodon-binding domain of class I aminoacyl-tRNA synthetases"/>
    <property type="match status" value="1"/>
</dbReference>
<dbReference type="InterPro" id="IPR049940">
    <property type="entry name" value="GluQ/Sye"/>
</dbReference>
<comment type="similarity">
    <text evidence="1">Belongs to the class-I aminoacyl-tRNA synthetase family. Glutamate--tRNA ligase type 1 subfamily.</text>
</comment>
<sequence>MQASSAPVRVRFAPSPTGYLHVGGLRTALFNHLFARHSGGVWVLRIEDTDQSRYVPGSVEALQDTLAWAGLDYDEGPGKEGLYGPYRQSERLPKYRAYAKRLLGAGRAYCDFRAQKKNPDVTAARSSALLRDAYLPSTDEETQARIARGEPYVVRLRMDPERTFSYIDGVFGQMNFRPDAVAGRTDDPILLKSDGWPTYHLASVVDDSEMRISHVLRGEEWLPSMPKHLALYEAIGAAPPQFVHLPLLVNADGSKLSKRSGDVRVEDYRTRGVEPETLVNLCALTGYNHQPNGADTTSSDVMFMDQLAAQFSLARISHSRATLPMDKLSFLNRRHIAQKLHDAMQQPGGKAHTAMLARLRPLFAEALGVSAADWPDTYILQAAGLGCERVDTLAEIPTQMDYLFHESAWDANECVKFRASIPDESFAAVLTKARDFFDAMRSDEPIHAQLQEWMQDLAPCVDGGRAAIQKSLRIALTGRRVGIMYEH</sequence>
<dbReference type="GO" id="GO:0000049">
    <property type="term" value="F:tRNA binding"/>
    <property type="evidence" value="ECO:0007669"/>
    <property type="project" value="InterPro"/>
</dbReference>
<dbReference type="PRINTS" id="PR00987">
    <property type="entry name" value="TRNASYNTHGLU"/>
</dbReference>
<dbReference type="GO" id="GO:0004818">
    <property type="term" value="F:glutamate-tRNA ligase activity"/>
    <property type="evidence" value="ECO:0007669"/>
    <property type="project" value="UniProtKB-EC"/>
</dbReference>
<dbReference type="EC" id="6.1.1.17" evidence="2"/>
<evidence type="ECO:0000256" key="7">
    <source>
        <dbReference type="ARBA" id="ARBA00023146"/>
    </source>
</evidence>
<dbReference type="SUPFAM" id="SSF52374">
    <property type="entry name" value="Nucleotidylyl transferase"/>
    <property type="match status" value="1"/>
</dbReference>
<dbReference type="InterPro" id="IPR004527">
    <property type="entry name" value="Glu-tRNA-ligase_bac/mito"/>
</dbReference>
<keyword evidence="13" id="KW-1185">Reference proteome</keyword>
<keyword evidence="4 9" id="KW-0547">Nucleotide-binding</keyword>
<evidence type="ECO:0000259" key="11">
    <source>
        <dbReference type="Pfam" id="PF19269"/>
    </source>
</evidence>
<dbReference type="Pfam" id="PF19269">
    <property type="entry name" value="Anticodon_2"/>
    <property type="match status" value="1"/>
</dbReference>
<feature type="domain" description="Aminoacyl-tRNA synthetase class I anticodon-binding" evidence="11">
    <location>
        <begin position="359"/>
        <end position="482"/>
    </location>
</feature>
<proteinExistence type="inferred from homology"/>
<dbReference type="STRING" id="2020962.A0A2N1JGP6"/>
<organism evidence="12 13">
    <name type="scientific">Malassezia vespertilionis</name>
    <dbReference type="NCBI Taxonomy" id="2020962"/>
    <lineage>
        <taxon>Eukaryota</taxon>
        <taxon>Fungi</taxon>
        <taxon>Dikarya</taxon>
        <taxon>Basidiomycota</taxon>
        <taxon>Ustilaginomycotina</taxon>
        <taxon>Malasseziomycetes</taxon>
        <taxon>Malasseziales</taxon>
        <taxon>Malasseziaceae</taxon>
        <taxon>Malassezia</taxon>
    </lineage>
</organism>
<dbReference type="GO" id="GO:0005739">
    <property type="term" value="C:mitochondrion"/>
    <property type="evidence" value="ECO:0007669"/>
    <property type="project" value="TreeGrafter"/>
</dbReference>
<dbReference type="OrthoDB" id="428822at2759"/>
<name>A0A2N1JGP6_9BASI</name>
<dbReference type="GO" id="GO:0005524">
    <property type="term" value="F:ATP binding"/>
    <property type="evidence" value="ECO:0007669"/>
    <property type="project" value="UniProtKB-KW"/>
</dbReference>
<keyword evidence="6 9" id="KW-0648">Protein biosynthesis</keyword>
<dbReference type="InterPro" id="IPR020058">
    <property type="entry name" value="Glu/Gln-tRNA-synth_Ib_cat-dom"/>
</dbReference>